<sequence length="110" mass="12706">MKYEKFCPKVSNEIEARTRPKCVLHFPSVASMKRLLKCVHQKAGAMNEDEGMLHVSDEHLSCSEDEDGEEWDDAFSCKDNLRAALMDSDPYKMPVFRNIFDAMQCPWTDE</sequence>
<evidence type="ECO:0000313" key="1">
    <source>
        <dbReference type="EMBL" id="GFN96930.1"/>
    </source>
</evidence>
<dbReference type="AlphaFoldDB" id="A0AAV3ZLT9"/>
<accession>A0AAV3ZLT9</accession>
<protein>
    <submittedName>
        <fullName evidence="1">Uncharacterized protein</fullName>
    </submittedName>
</protein>
<reference evidence="1 2" key="1">
    <citation type="journal article" date="2021" name="Elife">
        <title>Chloroplast acquisition without the gene transfer in kleptoplastic sea slugs, Plakobranchus ocellatus.</title>
        <authorList>
            <person name="Maeda T."/>
            <person name="Takahashi S."/>
            <person name="Yoshida T."/>
            <person name="Shimamura S."/>
            <person name="Takaki Y."/>
            <person name="Nagai Y."/>
            <person name="Toyoda A."/>
            <person name="Suzuki Y."/>
            <person name="Arimoto A."/>
            <person name="Ishii H."/>
            <person name="Satoh N."/>
            <person name="Nishiyama T."/>
            <person name="Hasebe M."/>
            <person name="Maruyama T."/>
            <person name="Minagawa J."/>
            <person name="Obokata J."/>
            <person name="Shigenobu S."/>
        </authorList>
    </citation>
    <scope>NUCLEOTIDE SEQUENCE [LARGE SCALE GENOMIC DNA]</scope>
</reference>
<proteinExistence type="predicted"/>
<gene>
    <name evidence="1" type="ORF">PoB_002343600</name>
</gene>
<keyword evidence="2" id="KW-1185">Reference proteome</keyword>
<name>A0AAV3ZLT9_9GAST</name>
<dbReference type="Proteomes" id="UP000735302">
    <property type="component" value="Unassembled WGS sequence"/>
</dbReference>
<comment type="caution">
    <text evidence="1">The sequence shown here is derived from an EMBL/GenBank/DDBJ whole genome shotgun (WGS) entry which is preliminary data.</text>
</comment>
<organism evidence="1 2">
    <name type="scientific">Plakobranchus ocellatus</name>
    <dbReference type="NCBI Taxonomy" id="259542"/>
    <lineage>
        <taxon>Eukaryota</taxon>
        <taxon>Metazoa</taxon>
        <taxon>Spiralia</taxon>
        <taxon>Lophotrochozoa</taxon>
        <taxon>Mollusca</taxon>
        <taxon>Gastropoda</taxon>
        <taxon>Heterobranchia</taxon>
        <taxon>Euthyneura</taxon>
        <taxon>Panpulmonata</taxon>
        <taxon>Sacoglossa</taxon>
        <taxon>Placobranchoidea</taxon>
        <taxon>Plakobranchidae</taxon>
        <taxon>Plakobranchus</taxon>
    </lineage>
</organism>
<evidence type="ECO:0000313" key="2">
    <source>
        <dbReference type="Proteomes" id="UP000735302"/>
    </source>
</evidence>
<dbReference type="EMBL" id="BLXT01002711">
    <property type="protein sequence ID" value="GFN96930.1"/>
    <property type="molecule type" value="Genomic_DNA"/>
</dbReference>